<dbReference type="Proteomes" id="UP000199531">
    <property type="component" value="Unassembled WGS sequence"/>
</dbReference>
<accession>A0A1H8JC33</accession>
<dbReference type="AlphaFoldDB" id="A0A1H8JC33"/>
<dbReference type="STRING" id="1121117.SAMN02745977_02033"/>
<protein>
    <recommendedName>
        <fullName evidence="3">Esterase</fullName>
    </recommendedName>
</protein>
<dbReference type="RefSeq" id="WP_091817442.1">
    <property type="nucleotide sequence ID" value="NZ_FOCW01000006.1"/>
</dbReference>
<dbReference type="PANTHER" id="PTHR35602">
    <property type="entry name" value="ESTERASE YQIA-RELATED"/>
    <property type="match status" value="1"/>
</dbReference>
<evidence type="ECO:0000313" key="2">
    <source>
        <dbReference type="Proteomes" id="UP000199531"/>
    </source>
</evidence>
<keyword evidence="2" id="KW-1185">Reference proteome</keyword>
<dbReference type="SUPFAM" id="SSF53474">
    <property type="entry name" value="alpha/beta-Hydrolases"/>
    <property type="match status" value="1"/>
</dbReference>
<evidence type="ECO:0008006" key="3">
    <source>
        <dbReference type="Google" id="ProtNLM"/>
    </source>
</evidence>
<organism evidence="1 2">
    <name type="scientific">Brachymonas denitrificans DSM 15123</name>
    <dbReference type="NCBI Taxonomy" id="1121117"/>
    <lineage>
        <taxon>Bacteria</taxon>
        <taxon>Pseudomonadati</taxon>
        <taxon>Pseudomonadota</taxon>
        <taxon>Betaproteobacteria</taxon>
        <taxon>Burkholderiales</taxon>
        <taxon>Comamonadaceae</taxon>
        <taxon>Brachymonas</taxon>
    </lineage>
</organism>
<dbReference type="PANTHER" id="PTHR35602:SF3">
    <property type="entry name" value="ESTERASE YQIA"/>
    <property type="match status" value="1"/>
</dbReference>
<dbReference type="Gene3D" id="3.40.50.1820">
    <property type="entry name" value="alpha/beta hydrolase"/>
    <property type="match status" value="1"/>
</dbReference>
<sequence length="218" mass="24247">MGLTPAQPRVSHVLYLHGFRSSPQSAKARHVQAWIHANRADIVWCCPQLPPSPAAAMALMEQLTRDWPQAGTLVIGSSLGGFYAAAMAARKGWRSLLLNPAVHPGRDLARYIGDNTAWHAPEEHFHFKPEYIDELNVIESETLALEQKRQADSTHAPAWALICEGDEVLDWHEMTARHAHATQTVLPGNDHAISDFPVHWPRLARQIGLLEGDNKPHP</sequence>
<gene>
    <name evidence="1" type="ORF">SAMN02745977_02033</name>
</gene>
<dbReference type="EMBL" id="FOCW01000006">
    <property type="protein sequence ID" value="SEN78370.1"/>
    <property type="molecule type" value="Genomic_DNA"/>
</dbReference>
<reference evidence="1 2" key="1">
    <citation type="submission" date="2016-10" db="EMBL/GenBank/DDBJ databases">
        <authorList>
            <person name="de Groot N.N."/>
        </authorList>
    </citation>
    <scope>NUCLEOTIDE SEQUENCE [LARGE SCALE GENOMIC DNA]</scope>
    <source>
        <strain evidence="1 2">DSM 15123</strain>
    </source>
</reference>
<proteinExistence type="predicted"/>
<dbReference type="OrthoDB" id="9814831at2"/>
<dbReference type="Pfam" id="PF05728">
    <property type="entry name" value="UPF0227"/>
    <property type="match status" value="1"/>
</dbReference>
<dbReference type="InterPro" id="IPR029058">
    <property type="entry name" value="AB_hydrolase_fold"/>
</dbReference>
<name>A0A1H8JC33_9BURK</name>
<evidence type="ECO:0000313" key="1">
    <source>
        <dbReference type="EMBL" id="SEN78370.1"/>
    </source>
</evidence>
<dbReference type="InterPro" id="IPR008886">
    <property type="entry name" value="UPF0227/Esterase_YqiA"/>
</dbReference>